<evidence type="ECO:0000313" key="2">
    <source>
        <dbReference type="Proteomes" id="UP000002363"/>
    </source>
</evidence>
<accession>A0A0H3CTQ9</accession>
<dbReference type="EnsemblBacteria" id="ADF64639">
    <property type="protein sequence ID" value="ADF64639"/>
    <property type="gene ID" value="ECL_05117"/>
</dbReference>
<dbReference type="HOGENOM" id="CLU_3233047_0_0_6"/>
<dbReference type="EMBL" id="CP001918">
    <property type="protein sequence ID" value="ADF64639.1"/>
    <property type="molecule type" value="Genomic_DNA"/>
</dbReference>
<name>A0A0H3CTQ9_ENTCC</name>
<protein>
    <submittedName>
        <fullName evidence="1">Uncharacterized protein</fullName>
    </submittedName>
</protein>
<proteinExistence type="predicted"/>
<evidence type="ECO:0000313" key="1">
    <source>
        <dbReference type="EMBL" id="ADF64639.1"/>
    </source>
</evidence>
<organism evidence="1 2">
    <name type="scientific">Enterobacter cloacae subsp. cloacae (strain ATCC 13047 / DSM 30054 / NBRC 13535 / NCTC 10005 / WDCM 00083 / NCDC 279-56)</name>
    <dbReference type="NCBI Taxonomy" id="716541"/>
    <lineage>
        <taxon>Bacteria</taxon>
        <taxon>Pseudomonadati</taxon>
        <taxon>Pseudomonadota</taxon>
        <taxon>Gammaproteobacteria</taxon>
        <taxon>Enterobacterales</taxon>
        <taxon>Enterobacteriaceae</taxon>
        <taxon>Enterobacter</taxon>
        <taxon>Enterobacter cloacae complex</taxon>
    </lineage>
</organism>
<gene>
    <name evidence="1" type="ordered locus">ECL_05117</name>
</gene>
<sequence length="43" mass="4889">MQAKGFFDCTWSVGLSPGRCETSAIDVMRNFREIAGVKKYKLF</sequence>
<dbReference type="AlphaFoldDB" id="A0A0H3CTQ9"/>
<keyword evidence="2" id="KW-1185">Reference proteome</keyword>
<dbReference type="Proteomes" id="UP000002363">
    <property type="component" value="Chromosome"/>
</dbReference>
<reference evidence="1 2" key="1">
    <citation type="journal article" date="2010" name="J. Bacteriol.">
        <title>Complete genome sequence of Enterobacter cloacae subsp. cloacae type strain ATCC 13047.</title>
        <authorList>
            <person name="Ren Y."/>
            <person name="Ren Y."/>
            <person name="Zhou Z."/>
            <person name="Guo X."/>
            <person name="Li Y."/>
            <person name="Feng L."/>
            <person name="Wang L."/>
        </authorList>
    </citation>
    <scope>NUCLEOTIDE SEQUENCE [LARGE SCALE GENOMIC DNA]</scope>
    <source>
        <strain evidence="2">ATCC 13047 / DSM 30054 / NBRC 13535 / NCTC 10005 / WDCM 00083 / NCDC 279-56</strain>
    </source>
</reference>
<dbReference type="KEGG" id="enc:ECL_05117"/>